<dbReference type="EMBL" id="JANJQO010000039">
    <property type="protein sequence ID" value="KAJ2983223.1"/>
    <property type="molecule type" value="Genomic_DNA"/>
</dbReference>
<protein>
    <submittedName>
        <fullName evidence="1">Uncharacterized protein</fullName>
    </submittedName>
</protein>
<comment type="caution">
    <text evidence="1">The sequence shown here is derived from an EMBL/GenBank/DDBJ whole genome shotgun (WGS) entry which is preliminary data.</text>
</comment>
<sequence length="97" mass="10592">MLRSCVSGWKRDGEWPPRAAPYNPPAPKKKAPKSKKPTAALTTSVTQTTEADTKPPRRMSFSLLNRDNDESRAGKGFRRSLQRALGMGVIPGLGENA</sequence>
<evidence type="ECO:0000313" key="2">
    <source>
        <dbReference type="Proteomes" id="UP001143910"/>
    </source>
</evidence>
<accession>A0ACC1NY42</accession>
<name>A0ACC1NY42_9HYPO</name>
<dbReference type="Proteomes" id="UP001143910">
    <property type="component" value="Unassembled WGS sequence"/>
</dbReference>
<reference evidence="1" key="1">
    <citation type="submission" date="2022-08" db="EMBL/GenBank/DDBJ databases">
        <title>Genome Sequence of Lecanicillium fungicola.</title>
        <authorList>
            <person name="Buettner E."/>
        </authorList>
    </citation>
    <scope>NUCLEOTIDE SEQUENCE</scope>
    <source>
        <strain evidence="1">Babe33</strain>
    </source>
</reference>
<gene>
    <name evidence="1" type="ORF">NQ176_g856</name>
</gene>
<evidence type="ECO:0000313" key="1">
    <source>
        <dbReference type="EMBL" id="KAJ2983223.1"/>
    </source>
</evidence>
<organism evidence="1 2">
    <name type="scientific">Zarea fungicola</name>
    <dbReference type="NCBI Taxonomy" id="93591"/>
    <lineage>
        <taxon>Eukaryota</taxon>
        <taxon>Fungi</taxon>
        <taxon>Dikarya</taxon>
        <taxon>Ascomycota</taxon>
        <taxon>Pezizomycotina</taxon>
        <taxon>Sordariomycetes</taxon>
        <taxon>Hypocreomycetidae</taxon>
        <taxon>Hypocreales</taxon>
        <taxon>Cordycipitaceae</taxon>
        <taxon>Zarea</taxon>
    </lineage>
</organism>
<keyword evidence="2" id="KW-1185">Reference proteome</keyword>
<proteinExistence type="predicted"/>